<dbReference type="Gene3D" id="3.30.1120.10">
    <property type="match status" value="1"/>
</dbReference>
<keyword evidence="5" id="KW-0472">Membrane</keyword>
<feature type="transmembrane region" description="Helical" evidence="5">
    <location>
        <begin position="542"/>
        <end position="559"/>
    </location>
</feature>
<evidence type="ECO:0000256" key="4">
    <source>
        <dbReference type="ARBA" id="ARBA00022837"/>
    </source>
</evidence>
<dbReference type="GO" id="GO:0004065">
    <property type="term" value="F:arylsulfatase activity"/>
    <property type="evidence" value="ECO:0007669"/>
    <property type="project" value="TreeGrafter"/>
</dbReference>
<dbReference type="PANTHER" id="PTHR42693:SF33">
    <property type="entry name" value="ARYLSULFATASE"/>
    <property type="match status" value="1"/>
</dbReference>
<keyword evidence="5" id="KW-1133">Transmembrane helix</keyword>
<evidence type="ECO:0000256" key="1">
    <source>
        <dbReference type="ARBA" id="ARBA00008779"/>
    </source>
</evidence>
<name>A0A2S4HJY2_9GAMM</name>
<feature type="domain" description="Sulfatase N-terminal" evidence="6">
    <location>
        <begin position="10"/>
        <end position="415"/>
    </location>
</feature>
<dbReference type="PROSITE" id="PS00149">
    <property type="entry name" value="SULFATASE_2"/>
    <property type="match status" value="1"/>
</dbReference>
<dbReference type="PANTHER" id="PTHR42693">
    <property type="entry name" value="ARYLSULFATASE FAMILY MEMBER"/>
    <property type="match status" value="1"/>
</dbReference>
<dbReference type="OrthoDB" id="974590at2"/>
<sequence>MPSVSEAATPNIVLILADDLGFTDIQPFASEISTPSLAALAENGVRFTNHHVAASCAPTRAMLLTGVDSHLNGVPNIPEAMPPSQLGRNGYDGVLSHQVQTVATLLRDRGYHTYVSGKWHLGKDPSRLPNQRGFERSVILAESGADNWSQRPYLPMYRTANWYKDDQPHQLPEEFYSSEYIVDQAIEQIDSQHGDGQAFFSYLAFQAVHIPVQAPAEYRAMYEAQYQQGWSALRQQRYRAAVAAGLVSSSTTLLEMDSTDDWDALTEGEQRDWARRMAVYAGMVQAMDHHIGRFVEYLKSIGEYDNTVFVFMSDNGPEPADPVGQFGLPFVLWMKAMGYNTDYETLGEPESYVVIGPSFASAAASPLSYYKYYAGEGGLRVPMIIAGAGVELRGQLSSALTHVTDIVPTLLELSGASMPSSQYRQPTGKSLLPLLLGRDDRVRQEHETLGYELGGNAALFKGDYKLVKNLPPAGDGHWHLYNIVDDPGESRDLAASMPERFTEMQADYEDYVQRNGVLPVPDGYEQLRQVSRNSIMARKAEWISALLVLLVLVYIGVSWRRKRAGV</sequence>
<dbReference type="AlphaFoldDB" id="A0A2S4HJY2"/>
<dbReference type="PROSITE" id="PS00523">
    <property type="entry name" value="SULFATASE_1"/>
    <property type="match status" value="1"/>
</dbReference>
<evidence type="ECO:0000256" key="3">
    <source>
        <dbReference type="ARBA" id="ARBA00022801"/>
    </source>
</evidence>
<dbReference type="InterPro" id="IPR050738">
    <property type="entry name" value="Sulfatase"/>
</dbReference>
<gene>
    <name evidence="7" type="ORF">C0068_03285</name>
</gene>
<dbReference type="Pfam" id="PF00884">
    <property type="entry name" value="Sulfatase"/>
    <property type="match status" value="1"/>
</dbReference>
<dbReference type="EMBL" id="PQGG01000007">
    <property type="protein sequence ID" value="POP54302.1"/>
    <property type="molecule type" value="Genomic_DNA"/>
</dbReference>
<reference evidence="7" key="1">
    <citation type="submission" date="2018-01" db="EMBL/GenBank/DDBJ databases">
        <authorList>
            <person name="Yu X.-D."/>
        </authorList>
    </citation>
    <scope>NUCLEOTIDE SEQUENCE</scope>
    <source>
        <strain evidence="7">ZX-21</strain>
    </source>
</reference>
<dbReference type="Proteomes" id="UP000237222">
    <property type="component" value="Unassembled WGS sequence"/>
</dbReference>
<keyword evidence="4" id="KW-0106">Calcium</keyword>
<organism evidence="7 8">
    <name type="scientific">Zhongshania marina</name>
    <dbReference type="NCBI Taxonomy" id="2304603"/>
    <lineage>
        <taxon>Bacteria</taxon>
        <taxon>Pseudomonadati</taxon>
        <taxon>Pseudomonadota</taxon>
        <taxon>Gammaproteobacteria</taxon>
        <taxon>Cellvibrionales</taxon>
        <taxon>Spongiibacteraceae</taxon>
        <taxon>Zhongshania</taxon>
    </lineage>
</organism>
<keyword evidence="2" id="KW-0479">Metal-binding</keyword>
<keyword evidence="3" id="KW-0378">Hydrolase</keyword>
<comment type="similarity">
    <text evidence="1">Belongs to the sulfatase family.</text>
</comment>
<evidence type="ECO:0000256" key="5">
    <source>
        <dbReference type="SAM" id="Phobius"/>
    </source>
</evidence>
<dbReference type="Gene3D" id="3.40.720.10">
    <property type="entry name" value="Alkaline Phosphatase, subunit A"/>
    <property type="match status" value="1"/>
</dbReference>
<dbReference type="InterPro" id="IPR000917">
    <property type="entry name" value="Sulfatase_N"/>
</dbReference>
<evidence type="ECO:0000259" key="6">
    <source>
        <dbReference type="Pfam" id="PF00884"/>
    </source>
</evidence>
<dbReference type="CDD" id="cd16025">
    <property type="entry name" value="PAS_like"/>
    <property type="match status" value="1"/>
</dbReference>
<dbReference type="InterPro" id="IPR024607">
    <property type="entry name" value="Sulfatase_CS"/>
</dbReference>
<proteinExistence type="inferred from homology"/>
<evidence type="ECO:0000256" key="2">
    <source>
        <dbReference type="ARBA" id="ARBA00022723"/>
    </source>
</evidence>
<evidence type="ECO:0000313" key="7">
    <source>
        <dbReference type="EMBL" id="POP54302.1"/>
    </source>
</evidence>
<accession>A0A2S4HJY2</accession>
<evidence type="ECO:0000313" key="8">
    <source>
        <dbReference type="Proteomes" id="UP000237222"/>
    </source>
</evidence>
<dbReference type="GO" id="GO:0046872">
    <property type="term" value="F:metal ion binding"/>
    <property type="evidence" value="ECO:0007669"/>
    <property type="project" value="UniProtKB-KW"/>
</dbReference>
<keyword evidence="5" id="KW-0812">Transmembrane</keyword>
<protein>
    <submittedName>
        <fullName evidence="7">Arylsulfatase</fullName>
    </submittedName>
</protein>
<dbReference type="SUPFAM" id="SSF53649">
    <property type="entry name" value="Alkaline phosphatase-like"/>
    <property type="match status" value="1"/>
</dbReference>
<comment type="caution">
    <text evidence="7">The sequence shown here is derived from an EMBL/GenBank/DDBJ whole genome shotgun (WGS) entry which is preliminary data.</text>
</comment>
<dbReference type="InterPro" id="IPR017850">
    <property type="entry name" value="Alkaline_phosphatase_core_sf"/>
</dbReference>